<dbReference type="GO" id="GO:0031625">
    <property type="term" value="F:ubiquitin protein ligase binding"/>
    <property type="evidence" value="ECO:0000318"/>
    <property type="project" value="GO_Central"/>
</dbReference>
<feature type="domain" description="Ubiquitin-like" evidence="2">
    <location>
        <begin position="18"/>
        <end position="91"/>
    </location>
</feature>
<keyword evidence="4" id="KW-1185">Reference proteome</keyword>
<dbReference type="Gramene" id="EOY06101">
    <property type="protein sequence ID" value="EOY06101"/>
    <property type="gene ID" value="TCM_020929"/>
</dbReference>
<dbReference type="GO" id="GO:0019941">
    <property type="term" value="P:modification-dependent protein catabolic process"/>
    <property type="evidence" value="ECO:0000318"/>
    <property type="project" value="GO_Central"/>
</dbReference>
<dbReference type="Gene3D" id="3.10.20.90">
    <property type="entry name" value="Phosphatidylinositol 3-kinase Catalytic Subunit, Chain A, domain 1"/>
    <property type="match status" value="4"/>
</dbReference>
<dbReference type="EMBL" id="CM001882">
    <property type="protein sequence ID" value="EOY06102.1"/>
    <property type="molecule type" value="Genomic_DNA"/>
</dbReference>
<dbReference type="InterPro" id="IPR029071">
    <property type="entry name" value="Ubiquitin-like_domsf"/>
</dbReference>
<feature type="domain" description="Ubiquitin-like" evidence="2">
    <location>
        <begin position="92"/>
        <end position="163"/>
    </location>
</feature>
<sequence>MESSRARRPHFESSDEEITVYLKLMKTVACKVKPTETVKNFKALLLEKGIISDNIQDLFYAGQLLKDGERLVDHGIMRNSTLHLVLQDFIGVKLFVKIPSEQRTILVEARANETVQSIKSLIQVTEGIESDRFSLVYEGKLLEEDRTLSYLNVKNESTLHLVLCQKDVLSIYVKALTGEVVKLKVKVTFTVADVKAIVRSMLGASVGTLFYLGQQLEDSKTLACYDIKEESTLEMLHPLFQIFVRTWSGRTLTLDVQQSATVKDVKDKIFQKLKIPVHLQSIIFAGKRLEEGRDLASYSIQKHCTLCMVFAPSSTIVHMKVREISGYIFHFTTIRSVKEMIQLKNGVRVKEVLYKEAALCDDFSLEHYGIGRDTTLAIVY</sequence>
<dbReference type="eggNOG" id="KOG0001">
    <property type="taxonomic scope" value="Eukaryota"/>
</dbReference>
<dbReference type="OrthoDB" id="1894077at2759"/>
<keyword evidence="1" id="KW-1017">Isopeptide bond</keyword>
<dbReference type="KEGG" id="tcc:18603253"/>
<dbReference type="SMR" id="A0A061EM20"/>
<reference evidence="3 4" key="1">
    <citation type="journal article" date="2013" name="Genome Biol.">
        <title>The genome sequence of the most widely cultivated cacao type and its use to identify candidate genes regulating pod color.</title>
        <authorList>
            <person name="Motamayor J.C."/>
            <person name="Mockaitis K."/>
            <person name="Schmutz J."/>
            <person name="Haiminen N."/>
            <person name="Iii D.L."/>
            <person name="Cornejo O."/>
            <person name="Findley S.D."/>
            <person name="Zheng P."/>
            <person name="Utro F."/>
            <person name="Royaert S."/>
            <person name="Saski C."/>
            <person name="Jenkins J."/>
            <person name="Podicheti R."/>
            <person name="Zhao M."/>
            <person name="Scheffler B.E."/>
            <person name="Stack J.C."/>
            <person name="Feltus F.A."/>
            <person name="Mustiga G.M."/>
            <person name="Amores F."/>
            <person name="Phillips W."/>
            <person name="Marelli J.P."/>
            <person name="May G.D."/>
            <person name="Shapiro H."/>
            <person name="Ma J."/>
            <person name="Bustamante C.D."/>
            <person name="Schnell R.J."/>
            <person name="Main D."/>
            <person name="Gilbert D."/>
            <person name="Parida L."/>
            <person name="Kuhn D.N."/>
        </authorList>
    </citation>
    <scope>NUCLEOTIDE SEQUENCE [LARGE SCALE GENOMIC DNA]</scope>
    <source>
        <strain evidence="4">cv. Matina 1-6</strain>
    </source>
</reference>
<dbReference type="HOGENOM" id="CLU_057419_0_0_1"/>
<dbReference type="AlphaFoldDB" id="A0A061EM20"/>
<dbReference type="CDD" id="cd17039">
    <property type="entry name" value="Ubl_ubiquitin_like"/>
    <property type="match status" value="1"/>
</dbReference>
<name>A0A061EM20_THECC</name>
<dbReference type="Gramene" id="EOY06102">
    <property type="protein sequence ID" value="EOY06102"/>
    <property type="gene ID" value="TCM_020929"/>
</dbReference>
<dbReference type="EMBL" id="CM001882">
    <property type="protein sequence ID" value="EOY06100.1"/>
    <property type="molecule type" value="Genomic_DNA"/>
</dbReference>
<evidence type="ECO:0000259" key="2">
    <source>
        <dbReference type="PROSITE" id="PS50053"/>
    </source>
</evidence>
<dbReference type="GO" id="GO:0005634">
    <property type="term" value="C:nucleus"/>
    <property type="evidence" value="ECO:0000318"/>
    <property type="project" value="GO_Central"/>
</dbReference>
<accession>A0A061EM20</accession>
<dbReference type="Pfam" id="PF00240">
    <property type="entry name" value="ubiquitin"/>
    <property type="match status" value="4"/>
</dbReference>
<feature type="domain" description="Ubiquitin-like" evidence="2">
    <location>
        <begin position="240"/>
        <end position="309"/>
    </location>
</feature>
<dbReference type="SMART" id="SM00213">
    <property type="entry name" value="UBQ"/>
    <property type="match status" value="4"/>
</dbReference>
<dbReference type="OMA" id="LACYDIK"/>
<proteinExistence type="predicted"/>
<dbReference type="InterPro" id="IPR019956">
    <property type="entry name" value="Ubiquitin_dom"/>
</dbReference>
<evidence type="ECO:0000256" key="1">
    <source>
        <dbReference type="ARBA" id="ARBA00022499"/>
    </source>
</evidence>
<dbReference type="GO" id="GO:0031386">
    <property type="term" value="F:protein tag activity"/>
    <property type="evidence" value="ECO:0000318"/>
    <property type="project" value="GO_Central"/>
</dbReference>
<dbReference type="EMBL" id="CM001882">
    <property type="protein sequence ID" value="EOY06101.1"/>
    <property type="molecule type" value="Genomic_DNA"/>
</dbReference>
<dbReference type="PANTHER" id="PTHR10666">
    <property type="entry name" value="UBIQUITIN"/>
    <property type="match status" value="1"/>
</dbReference>
<dbReference type="Gramene" id="EOY06100">
    <property type="protein sequence ID" value="EOY06100"/>
    <property type="gene ID" value="TCM_020929"/>
</dbReference>
<gene>
    <name evidence="3" type="ORF">TCM_020929</name>
</gene>
<dbReference type="STRING" id="3641.A0A061EM20"/>
<dbReference type="GO" id="GO:0003729">
    <property type="term" value="F:mRNA binding"/>
    <property type="evidence" value="ECO:0007669"/>
    <property type="project" value="UniProtKB-ARBA"/>
</dbReference>
<dbReference type="Gramene" id="Tc04v2_t021090.1">
    <property type="protein sequence ID" value="Tc04v2_p021090.1"/>
    <property type="gene ID" value="Tc04v2_g021090"/>
</dbReference>
<dbReference type="SUPFAM" id="SSF54236">
    <property type="entry name" value="Ubiquitin-like"/>
    <property type="match status" value="5"/>
</dbReference>
<protein>
    <submittedName>
        <fullName evidence="3">Ubiquitin 4, putative isoform 1</fullName>
    </submittedName>
</protein>
<dbReference type="InterPro" id="IPR000626">
    <property type="entry name" value="Ubiquitin-like_dom"/>
</dbReference>
<dbReference type="GO" id="GO:0016567">
    <property type="term" value="P:protein ubiquitination"/>
    <property type="evidence" value="ECO:0000318"/>
    <property type="project" value="GO_Central"/>
</dbReference>
<dbReference type="PROSITE" id="PS50053">
    <property type="entry name" value="UBIQUITIN_2"/>
    <property type="match status" value="4"/>
</dbReference>
<dbReference type="PRINTS" id="PR00348">
    <property type="entry name" value="UBIQUITIN"/>
</dbReference>
<dbReference type="InterPro" id="IPR050158">
    <property type="entry name" value="Ubiquitin_ubiquitin-like"/>
</dbReference>
<dbReference type="GO" id="GO:0005737">
    <property type="term" value="C:cytoplasm"/>
    <property type="evidence" value="ECO:0000318"/>
    <property type="project" value="GO_Central"/>
</dbReference>
<dbReference type="Proteomes" id="UP000026915">
    <property type="component" value="Chromosome 4"/>
</dbReference>
<evidence type="ECO:0000313" key="3">
    <source>
        <dbReference type="EMBL" id="EOY06100.1"/>
    </source>
</evidence>
<evidence type="ECO:0000313" key="4">
    <source>
        <dbReference type="Proteomes" id="UP000026915"/>
    </source>
</evidence>
<feature type="domain" description="Ubiquitin-like" evidence="2">
    <location>
        <begin position="169"/>
        <end position="236"/>
    </location>
</feature>
<organism evidence="3 4">
    <name type="scientific">Theobroma cacao</name>
    <name type="common">Cacao</name>
    <name type="synonym">Cocoa</name>
    <dbReference type="NCBI Taxonomy" id="3641"/>
    <lineage>
        <taxon>Eukaryota</taxon>
        <taxon>Viridiplantae</taxon>
        <taxon>Streptophyta</taxon>
        <taxon>Embryophyta</taxon>
        <taxon>Tracheophyta</taxon>
        <taxon>Spermatophyta</taxon>
        <taxon>Magnoliopsida</taxon>
        <taxon>eudicotyledons</taxon>
        <taxon>Gunneridae</taxon>
        <taxon>Pentapetalae</taxon>
        <taxon>rosids</taxon>
        <taxon>malvids</taxon>
        <taxon>Malvales</taxon>
        <taxon>Malvaceae</taxon>
        <taxon>Byttnerioideae</taxon>
        <taxon>Theobroma</taxon>
    </lineage>
</organism>